<accession>A0A0E9W3G0</accession>
<reference evidence="2" key="1">
    <citation type="submission" date="2014-11" db="EMBL/GenBank/DDBJ databases">
        <authorList>
            <person name="Amaro Gonzalez C."/>
        </authorList>
    </citation>
    <scope>NUCLEOTIDE SEQUENCE</scope>
</reference>
<keyword evidence="1" id="KW-1133">Transmembrane helix</keyword>
<keyword evidence="1" id="KW-0812">Transmembrane</keyword>
<evidence type="ECO:0000256" key="1">
    <source>
        <dbReference type="SAM" id="Phobius"/>
    </source>
</evidence>
<proteinExistence type="predicted"/>
<sequence length="60" mass="6641">MCHKSQTPAILFQCHTELQLLIKPSPLAHLITVIELLIIIVCFGILLEGTMNLNDAGKKD</sequence>
<feature type="transmembrane region" description="Helical" evidence="1">
    <location>
        <begin position="27"/>
        <end position="47"/>
    </location>
</feature>
<dbReference type="EMBL" id="GBXM01024457">
    <property type="protein sequence ID" value="JAH84120.1"/>
    <property type="molecule type" value="Transcribed_RNA"/>
</dbReference>
<reference evidence="2" key="2">
    <citation type="journal article" date="2015" name="Fish Shellfish Immunol.">
        <title>Early steps in the European eel (Anguilla anguilla)-Vibrio vulnificus interaction in the gills: Role of the RtxA13 toxin.</title>
        <authorList>
            <person name="Callol A."/>
            <person name="Pajuelo D."/>
            <person name="Ebbesson L."/>
            <person name="Teles M."/>
            <person name="MacKenzie S."/>
            <person name="Amaro C."/>
        </authorList>
    </citation>
    <scope>NUCLEOTIDE SEQUENCE</scope>
</reference>
<evidence type="ECO:0000313" key="2">
    <source>
        <dbReference type="EMBL" id="JAH84120.1"/>
    </source>
</evidence>
<keyword evidence="1" id="KW-0472">Membrane</keyword>
<organism evidence="2">
    <name type="scientific">Anguilla anguilla</name>
    <name type="common">European freshwater eel</name>
    <name type="synonym">Muraena anguilla</name>
    <dbReference type="NCBI Taxonomy" id="7936"/>
    <lineage>
        <taxon>Eukaryota</taxon>
        <taxon>Metazoa</taxon>
        <taxon>Chordata</taxon>
        <taxon>Craniata</taxon>
        <taxon>Vertebrata</taxon>
        <taxon>Euteleostomi</taxon>
        <taxon>Actinopterygii</taxon>
        <taxon>Neopterygii</taxon>
        <taxon>Teleostei</taxon>
        <taxon>Anguilliformes</taxon>
        <taxon>Anguillidae</taxon>
        <taxon>Anguilla</taxon>
    </lineage>
</organism>
<evidence type="ECO:0008006" key="3">
    <source>
        <dbReference type="Google" id="ProtNLM"/>
    </source>
</evidence>
<protein>
    <recommendedName>
        <fullName evidence="3">Ion transport domain-containing protein</fullName>
    </recommendedName>
</protein>
<name>A0A0E9W3G0_ANGAN</name>
<dbReference type="AlphaFoldDB" id="A0A0E9W3G0"/>